<accession>A0A6V7UZK3</accession>
<evidence type="ECO:0000256" key="1">
    <source>
        <dbReference type="ARBA" id="ARBA00004141"/>
    </source>
</evidence>
<evidence type="ECO:0000256" key="3">
    <source>
        <dbReference type="ARBA" id="ARBA00022989"/>
    </source>
</evidence>
<dbReference type="InterPro" id="IPR053286">
    <property type="entry name" value="Nematode_rcpt-like_srab"/>
</dbReference>
<dbReference type="Pfam" id="PF10292">
    <property type="entry name" value="7TM_GPCR_Srab"/>
    <property type="match status" value="1"/>
</dbReference>
<feature type="transmembrane region" description="Helical" evidence="5">
    <location>
        <begin position="278"/>
        <end position="304"/>
    </location>
</feature>
<comment type="caution">
    <text evidence="6">The sequence shown here is derived from an EMBL/GenBank/DDBJ whole genome shotgun (WGS) entry which is preliminary data.</text>
</comment>
<evidence type="ECO:0000256" key="4">
    <source>
        <dbReference type="ARBA" id="ARBA00023136"/>
    </source>
</evidence>
<comment type="subcellular location">
    <subcellularLocation>
        <location evidence="1">Membrane</location>
        <topology evidence="1">Multi-pass membrane protein</topology>
    </subcellularLocation>
</comment>
<gene>
    <name evidence="6" type="ORF">MENT_LOCUS19372</name>
</gene>
<dbReference type="InterPro" id="IPR019408">
    <property type="entry name" value="7TM_GPCR_serpentine_rcpt_Srab"/>
</dbReference>
<proteinExistence type="predicted"/>
<feature type="transmembrane region" description="Helical" evidence="5">
    <location>
        <begin position="106"/>
        <end position="131"/>
    </location>
</feature>
<keyword evidence="3 5" id="KW-1133">Transmembrane helix</keyword>
<feature type="transmembrane region" description="Helical" evidence="5">
    <location>
        <begin position="143"/>
        <end position="162"/>
    </location>
</feature>
<dbReference type="Proteomes" id="UP000580250">
    <property type="component" value="Unassembled WGS sequence"/>
</dbReference>
<dbReference type="AlphaFoldDB" id="A0A6V7UZK3"/>
<evidence type="ECO:0000313" key="7">
    <source>
        <dbReference type="Proteomes" id="UP000580250"/>
    </source>
</evidence>
<keyword evidence="2 5" id="KW-0812">Transmembrane</keyword>
<reference evidence="6 7" key="1">
    <citation type="submission" date="2020-08" db="EMBL/GenBank/DDBJ databases">
        <authorList>
            <person name="Koutsovoulos G."/>
            <person name="Danchin GJ E."/>
        </authorList>
    </citation>
    <scope>NUCLEOTIDE SEQUENCE [LARGE SCALE GENOMIC DNA]</scope>
</reference>
<feature type="transmembrane region" description="Helical" evidence="5">
    <location>
        <begin position="62"/>
        <end position="86"/>
    </location>
</feature>
<name>A0A6V7UZK3_MELEN</name>
<evidence type="ECO:0000256" key="2">
    <source>
        <dbReference type="ARBA" id="ARBA00022692"/>
    </source>
</evidence>
<evidence type="ECO:0000256" key="5">
    <source>
        <dbReference type="SAM" id="Phobius"/>
    </source>
</evidence>
<sequence length="336" mass="39099">MNQTLCTAAEISVLDTSYNIIRAFHLLFGTTVLILIVRIIWSYRTKSLKLHTNLIVLVGNLLFLYAIFVMSQLGTSVMYFTILFTYKNSCDCLIEAWVVYLLRIPFYLYVAGSPLFHFAIMLERVFATIFVKIYENRGKMIGIIITTIVWALSALFALYVYLSSIIDAQTFSHPMAYITLTSTYNAQVLIDFHSFYLVLVIFIAIADYFLFHHNKKIKSNFFSAVTTYNLSKNYQAKQNILVMKIIFPLDFSYSFVFAIYNFLSSYIRARRPETGQLIYIRAIDAITLLIVLHAMITLIVYDYFLKKQNDINKNFIKKNSAMSTDIYFKKLNYAWK</sequence>
<dbReference type="PANTHER" id="PTHR46561">
    <property type="entry name" value="SERPENTINE RECEPTOR, CLASS AB (CLASS A-LIKE)-RELATED"/>
    <property type="match status" value="1"/>
</dbReference>
<evidence type="ECO:0000313" key="6">
    <source>
        <dbReference type="EMBL" id="CAD2168037.1"/>
    </source>
</evidence>
<feature type="transmembrane region" description="Helical" evidence="5">
    <location>
        <begin position="241"/>
        <end position="263"/>
    </location>
</feature>
<dbReference type="EMBL" id="CAJEWN010000135">
    <property type="protein sequence ID" value="CAD2168037.1"/>
    <property type="molecule type" value="Genomic_DNA"/>
</dbReference>
<protein>
    <submittedName>
        <fullName evidence="6">Uncharacterized protein</fullName>
    </submittedName>
</protein>
<dbReference type="GO" id="GO:0016020">
    <property type="term" value="C:membrane"/>
    <property type="evidence" value="ECO:0007669"/>
    <property type="project" value="UniProtKB-SubCell"/>
</dbReference>
<dbReference type="PANTHER" id="PTHR46561:SF11">
    <property type="entry name" value="SERPENTINE RECEPTOR CLASS ALPHA_BETA-14"/>
    <property type="match status" value="1"/>
</dbReference>
<organism evidence="6 7">
    <name type="scientific">Meloidogyne enterolobii</name>
    <name type="common">Root-knot nematode worm</name>
    <name type="synonym">Meloidogyne mayaguensis</name>
    <dbReference type="NCBI Taxonomy" id="390850"/>
    <lineage>
        <taxon>Eukaryota</taxon>
        <taxon>Metazoa</taxon>
        <taxon>Ecdysozoa</taxon>
        <taxon>Nematoda</taxon>
        <taxon>Chromadorea</taxon>
        <taxon>Rhabditida</taxon>
        <taxon>Tylenchina</taxon>
        <taxon>Tylenchomorpha</taxon>
        <taxon>Tylenchoidea</taxon>
        <taxon>Meloidogynidae</taxon>
        <taxon>Meloidogyninae</taxon>
        <taxon>Meloidogyne</taxon>
    </lineage>
</organism>
<dbReference type="OrthoDB" id="5876551at2759"/>
<feature type="transmembrane region" description="Helical" evidence="5">
    <location>
        <begin position="20"/>
        <end position="41"/>
    </location>
</feature>
<keyword evidence="4 5" id="KW-0472">Membrane</keyword>
<feature type="transmembrane region" description="Helical" evidence="5">
    <location>
        <begin position="192"/>
        <end position="211"/>
    </location>
</feature>